<evidence type="ECO:0000313" key="2">
    <source>
        <dbReference type="Proteomes" id="UP000177913"/>
    </source>
</evidence>
<dbReference type="Proteomes" id="UP000177913">
    <property type="component" value="Unassembled WGS sequence"/>
</dbReference>
<accession>A0A1F7GX02</accession>
<proteinExistence type="predicted"/>
<dbReference type="AlphaFoldDB" id="A0A1F7GX02"/>
<evidence type="ECO:0008006" key="3">
    <source>
        <dbReference type="Google" id="ProtNLM"/>
    </source>
</evidence>
<comment type="caution">
    <text evidence="1">The sequence shown here is derived from an EMBL/GenBank/DDBJ whole genome shotgun (WGS) entry which is preliminary data.</text>
</comment>
<gene>
    <name evidence="1" type="ORF">A3C25_01910</name>
</gene>
<dbReference type="SUPFAM" id="SSF50630">
    <property type="entry name" value="Acid proteases"/>
    <property type="match status" value="1"/>
</dbReference>
<reference evidence="1 2" key="1">
    <citation type="journal article" date="2016" name="Nat. Commun.">
        <title>Thousands of microbial genomes shed light on interconnected biogeochemical processes in an aquifer system.</title>
        <authorList>
            <person name="Anantharaman K."/>
            <person name="Brown C.T."/>
            <person name="Hug L.A."/>
            <person name="Sharon I."/>
            <person name="Castelle C.J."/>
            <person name="Probst A.J."/>
            <person name="Thomas B.C."/>
            <person name="Singh A."/>
            <person name="Wilkins M.J."/>
            <person name="Karaoz U."/>
            <person name="Brodie E.L."/>
            <person name="Williams K.H."/>
            <person name="Hubbard S.S."/>
            <person name="Banfield J.F."/>
        </authorList>
    </citation>
    <scope>NUCLEOTIDE SEQUENCE [LARGE SCALE GENOMIC DNA]</scope>
</reference>
<name>A0A1F7GX02_9BACT</name>
<dbReference type="EMBL" id="MFZO01000047">
    <property type="protein sequence ID" value="OGK23403.1"/>
    <property type="molecule type" value="Genomic_DNA"/>
</dbReference>
<evidence type="ECO:0000313" key="1">
    <source>
        <dbReference type="EMBL" id="OGK23403.1"/>
    </source>
</evidence>
<organism evidence="1 2">
    <name type="scientific">Candidatus Roizmanbacteria bacterium RIFCSPHIGHO2_02_FULL_38_11</name>
    <dbReference type="NCBI Taxonomy" id="1802039"/>
    <lineage>
        <taxon>Bacteria</taxon>
        <taxon>Candidatus Roizmaniibacteriota</taxon>
    </lineage>
</organism>
<protein>
    <recommendedName>
        <fullName evidence="3">Peptidase A2 domain-containing protein</fullName>
    </recommendedName>
</protein>
<dbReference type="InterPro" id="IPR021109">
    <property type="entry name" value="Peptidase_aspartic_dom_sf"/>
</dbReference>
<sequence>MLYSYINGDPIVAVDVKSKDGSWYVVPAYLDSGAGYSVFTKDYAFAFGLNLKAGRKINLTVGNGEKIDAYVHKLSVKFASKEFIAEISFSPNLGVGTNILGMKSFFDNFHICFNNKKSQVEINSF</sequence>
<dbReference type="Gene3D" id="2.40.70.10">
    <property type="entry name" value="Acid Proteases"/>
    <property type="match status" value="1"/>
</dbReference>